<protein>
    <submittedName>
        <fullName evidence="4">RNA methyltransferase</fullName>
    </submittedName>
</protein>
<dbReference type="EMBL" id="SJKA01000002">
    <property type="protein sequence ID" value="TCC39374.1"/>
    <property type="molecule type" value="Genomic_DNA"/>
</dbReference>
<feature type="domain" description="tRNA/rRNA methyltransferase SpoU type" evidence="3">
    <location>
        <begin position="118"/>
        <end position="249"/>
    </location>
</feature>
<evidence type="ECO:0000256" key="2">
    <source>
        <dbReference type="ARBA" id="ARBA00022679"/>
    </source>
</evidence>
<organism evidence="4 5">
    <name type="scientific">Kribbella sindirgiensis</name>
    <dbReference type="NCBI Taxonomy" id="1124744"/>
    <lineage>
        <taxon>Bacteria</taxon>
        <taxon>Bacillati</taxon>
        <taxon>Actinomycetota</taxon>
        <taxon>Actinomycetes</taxon>
        <taxon>Propionibacteriales</taxon>
        <taxon>Kribbellaceae</taxon>
        <taxon>Kribbella</taxon>
    </lineage>
</organism>
<dbReference type="GO" id="GO:0008173">
    <property type="term" value="F:RNA methyltransferase activity"/>
    <property type="evidence" value="ECO:0007669"/>
    <property type="project" value="InterPro"/>
</dbReference>
<dbReference type="GO" id="GO:0006396">
    <property type="term" value="P:RNA processing"/>
    <property type="evidence" value="ECO:0007669"/>
    <property type="project" value="InterPro"/>
</dbReference>
<keyword evidence="1 4" id="KW-0489">Methyltransferase</keyword>
<keyword evidence="2 4" id="KW-0808">Transferase</keyword>
<proteinExistence type="predicted"/>
<keyword evidence="5" id="KW-1185">Reference proteome</keyword>
<name>A0A4R0J2S2_9ACTN</name>
<dbReference type="RefSeq" id="WP_131285428.1">
    <property type="nucleotide sequence ID" value="NZ_SJKA01000002.1"/>
</dbReference>
<gene>
    <name evidence="4" type="ORF">E0H50_05415</name>
</gene>
<dbReference type="SUPFAM" id="SSF75217">
    <property type="entry name" value="alpha/beta knot"/>
    <property type="match status" value="1"/>
</dbReference>
<dbReference type="GO" id="GO:0032259">
    <property type="term" value="P:methylation"/>
    <property type="evidence" value="ECO:0007669"/>
    <property type="project" value="UniProtKB-KW"/>
</dbReference>
<dbReference type="AlphaFoldDB" id="A0A4R0J2S2"/>
<dbReference type="Pfam" id="PF00588">
    <property type="entry name" value="SpoU_methylase"/>
    <property type="match status" value="1"/>
</dbReference>
<evidence type="ECO:0000259" key="3">
    <source>
        <dbReference type="Pfam" id="PF00588"/>
    </source>
</evidence>
<dbReference type="OrthoDB" id="9789043at2"/>
<dbReference type="InterPro" id="IPR029026">
    <property type="entry name" value="tRNA_m1G_MTases_N"/>
</dbReference>
<sequence>MATEPTAQQRNASLIKQFKAAYRQDDLVVLEGFHAVKHALRFGARILAVISDDPAQVERLGAALAPDTAGPILSQCVHVDPETFRLATRSPIGTRIVAVASKSRYSEQDIARRADRPVVGLEDPRNMGNVGAVIRLAAACDIAGVIAIGEAIDPWHVTAVRGSAGLHYALPVIQMKTLKREDRPIVGIDPIGEQLWNTSIPANSVLVFGTERYGLSDALLSICDTRVSIPMRPGVSSLNLATAVAAVLYGGNLAESDR</sequence>
<evidence type="ECO:0000256" key="1">
    <source>
        <dbReference type="ARBA" id="ARBA00022603"/>
    </source>
</evidence>
<dbReference type="PANTHER" id="PTHR43191">
    <property type="entry name" value="RRNA METHYLTRANSFERASE 3"/>
    <property type="match status" value="1"/>
</dbReference>
<evidence type="ECO:0000313" key="4">
    <source>
        <dbReference type="EMBL" id="TCC39374.1"/>
    </source>
</evidence>
<reference evidence="4 5" key="1">
    <citation type="submission" date="2019-02" db="EMBL/GenBank/DDBJ databases">
        <title>Kribbella capetownensis sp. nov. and Kribbella speibonae sp. nov., isolated from soil.</title>
        <authorList>
            <person name="Curtis S.M."/>
            <person name="Norton I."/>
            <person name="Everest G.J."/>
            <person name="Meyers P.R."/>
        </authorList>
    </citation>
    <scope>NUCLEOTIDE SEQUENCE [LARGE SCALE GENOMIC DNA]</scope>
    <source>
        <strain evidence="4 5">DSM 27082</strain>
    </source>
</reference>
<dbReference type="CDD" id="cd18095">
    <property type="entry name" value="SpoU-like_rRNA-MTase"/>
    <property type="match status" value="1"/>
</dbReference>
<dbReference type="GO" id="GO:0003723">
    <property type="term" value="F:RNA binding"/>
    <property type="evidence" value="ECO:0007669"/>
    <property type="project" value="InterPro"/>
</dbReference>
<evidence type="ECO:0000313" key="5">
    <source>
        <dbReference type="Proteomes" id="UP000292695"/>
    </source>
</evidence>
<dbReference type="InterPro" id="IPR051259">
    <property type="entry name" value="rRNA_Methyltransferase"/>
</dbReference>
<dbReference type="Gene3D" id="3.40.1280.10">
    <property type="match status" value="1"/>
</dbReference>
<accession>A0A4R0J2S2</accession>
<dbReference type="InterPro" id="IPR001537">
    <property type="entry name" value="SpoU_MeTrfase"/>
</dbReference>
<dbReference type="InterPro" id="IPR029028">
    <property type="entry name" value="Alpha/beta_knot_MTases"/>
</dbReference>
<comment type="caution">
    <text evidence="4">The sequence shown here is derived from an EMBL/GenBank/DDBJ whole genome shotgun (WGS) entry which is preliminary data.</text>
</comment>
<dbReference type="Proteomes" id="UP000292695">
    <property type="component" value="Unassembled WGS sequence"/>
</dbReference>
<dbReference type="PANTHER" id="PTHR43191:SF2">
    <property type="entry name" value="RRNA METHYLTRANSFERASE 3, MITOCHONDRIAL"/>
    <property type="match status" value="1"/>
</dbReference>